<gene>
    <name evidence="1" type="ORF">GCM10009855_14580</name>
</gene>
<protein>
    <submittedName>
        <fullName evidence="1">Uncharacterized protein</fullName>
    </submittedName>
</protein>
<dbReference type="EMBL" id="BAAARB010000005">
    <property type="protein sequence ID" value="GAA2376344.1"/>
    <property type="molecule type" value="Genomic_DNA"/>
</dbReference>
<sequence>MTGQDARDVIAEAINDDGWTCDVHEPHRFGECTPCRDAQTHTAQAALDALTDAGYAIVRLPERDMTSEHATPESQHEVPLWALGDGLVAVVSTCCGELSVTGGDYQPDEGRTLAAAILAAAAHAEAGESDE</sequence>
<comment type="caution">
    <text evidence="1">The sequence shown here is derived from an EMBL/GenBank/DDBJ whole genome shotgun (WGS) entry which is preliminary data.</text>
</comment>
<reference evidence="1 2" key="1">
    <citation type="journal article" date="2019" name="Int. J. Syst. Evol. Microbiol.">
        <title>The Global Catalogue of Microorganisms (GCM) 10K type strain sequencing project: providing services to taxonomists for standard genome sequencing and annotation.</title>
        <authorList>
            <consortium name="The Broad Institute Genomics Platform"/>
            <consortium name="The Broad Institute Genome Sequencing Center for Infectious Disease"/>
            <person name="Wu L."/>
            <person name="Ma J."/>
        </authorList>
    </citation>
    <scope>NUCLEOTIDE SEQUENCE [LARGE SCALE GENOMIC DNA]</scope>
    <source>
        <strain evidence="1 2">JCM 16227</strain>
    </source>
</reference>
<accession>A0ABN3HD21</accession>
<evidence type="ECO:0000313" key="2">
    <source>
        <dbReference type="Proteomes" id="UP001501170"/>
    </source>
</evidence>
<name>A0ABN3HD21_9ACTN</name>
<proteinExistence type="predicted"/>
<organism evidence="1 2">
    <name type="scientific">Gordonia cholesterolivorans</name>
    <dbReference type="NCBI Taxonomy" id="559625"/>
    <lineage>
        <taxon>Bacteria</taxon>
        <taxon>Bacillati</taxon>
        <taxon>Actinomycetota</taxon>
        <taxon>Actinomycetes</taxon>
        <taxon>Mycobacteriales</taxon>
        <taxon>Gordoniaceae</taxon>
        <taxon>Gordonia</taxon>
    </lineage>
</organism>
<dbReference type="RefSeq" id="WP_346075671.1">
    <property type="nucleotide sequence ID" value="NZ_BAAARB010000005.1"/>
</dbReference>
<evidence type="ECO:0000313" key="1">
    <source>
        <dbReference type="EMBL" id="GAA2376344.1"/>
    </source>
</evidence>
<keyword evidence="2" id="KW-1185">Reference proteome</keyword>
<dbReference type="Proteomes" id="UP001501170">
    <property type="component" value="Unassembled WGS sequence"/>
</dbReference>